<keyword evidence="1" id="KW-0697">Rotamase</keyword>
<dbReference type="AlphaFoldDB" id="A0A520M467"/>
<feature type="non-terminal residue" evidence="3">
    <location>
        <position position="1"/>
    </location>
</feature>
<dbReference type="PANTHER" id="PTHR47637:SF1">
    <property type="entry name" value="CHAPERONE SURA"/>
    <property type="match status" value="1"/>
</dbReference>
<evidence type="ECO:0000259" key="2">
    <source>
        <dbReference type="PROSITE" id="PS50198"/>
    </source>
</evidence>
<proteinExistence type="predicted"/>
<protein>
    <submittedName>
        <fullName evidence="3">Rotamase</fullName>
    </submittedName>
</protein>
<dbReference type="PROSITE" id="PS50198">
    <property type="entry name" value="PPIC_PPIASE_2"/>
    <property type="match status" value="1"/>
</dbReference>
<evidence type="ECO:0000313" key="4">
    <source>
        <dbReference type="Proteomes" id="UP000318359"/>
    </source>
</evidence>
<reference evidence="3 4" key="1">
    <citation type="submission" date="2019-02" db="EMBL/GenBank/DDBJ databases">
        <title>Prokaryotic population dynamics and viral predation in marine succession experiment using metagenomics: the confinement effect.</title>
        <authorList>
            <person name="Haro-Moreno J.M."/>
            <person name="Rodriguez-Valera F."/>
            <person name="Lopez-Perez M."/>
        </authorList>
    </citation>
    <scope>NUCLEOTIDE SEQUENCE [LARGE SCALE GENOMIC DNA]</scope>
    <source>
        <strain evidence="3">MED-G167</strain>
    </source>
</reference>
<evidence type="ECO:0000256" key="1">
    <source>
        <dbReference type="PROSITE-ProRule" id="PRU00278"/>
    </source>
</evidence>
<dbReference type="InterPro" id="IPR000297">
    <property type="entry name" value="PPIase_PpiC"/>
</dbReference>
<evidence type="ECO:0000313" key="3">
    <source>
        <dbReference type="EMBL" id="RZO15929.1"/>
    </source>
</evidence>
<sequence>FSEDEGSAQRGGDLDWFSKGNMVKEFEDMMLNSELNTVSEVFQTGYGYHFLEVLGKRNFDKTSELIEDRAYSALYSRKFDEELENTLRSIRAEAFVEIKDLD</sequence>
<dbReference type="Proteomes" id="UP000318359">
    <property type="component" value="Unassembled WGS sequence"/>
</dbReference>
<dbReference type="InterPro" id="IPR050280">
    <property type="entry name" value="OMP_Chaperone_SurA"/>
</dbReference>
<name>A0A520M467_9GAMM</name>
<comment type="caution">
    <text evidence="3">The sequence shown here is derived from an EMBL/GenBank/DDBJ whole genome shotgun (WGS) entry which is preliminary data.</text>
</comment>
<keyword evidence="1" id="KW-0413">Isomerase</keyword>
<dbReference type="Pfam" id="PF13616">
    <property type="entry name" value="Rotamase_3"/>
    <property type="match status" value="1"/>
</dbReference>
<dbReference type="InterPro" id="IPR046357">
    <property type="entry name" value="PPIase_dom_sf"/>
</dbReference>
<dbReference type="EMBL" id="SHBM01000063">
    <property type="protein sequence ID" value="RZO15929.1"/>
    <property type="molecule type" value="Genomic_DNA"/>
</dbReference>
<organism evidence="3 4">
    <name type="scientific">SAR86 cluster bacterium</name>
    <dbReference type="NCBI Taxonomy" id="2030880"/>
    <lineage>
        <taxon>Bacteria</taxon>
        <taxon>Pseudomonadati</taxon>
        <taxon>Pseudomonadota</taxon>
        <taxon>Gammaproteobacteria</taxon>
        <taxon>SAR86 cluster</taxon>
    </lineage>
</organism>
<dbReference type="PANTHER" id="PTHR47637">
    <property type="entry name" value="CHAPERONE SURA"/>
    <property type="match status" value="1"/>
</dbReference>
<gene>
    <name evidence="3" type="ORF">EVB00_03545</name>
</gene>
<accession>A0A520M467</accession>
<dbReference type="SUPFAM" id="SSF54534">
    <property type="entry name" value="FKBP-like"/>
    <property type="match status" value="1"/>
</dbReference>
<feature type="domain" description="PpiC" evidence="2">
    <location>
        <begin position="1"/>
        <end position="55"/>
    </location>
</feature>
<dbReference type="Gene3D" id="3.10.50.40">
    <property type="match status" value="1"/>
</dbReference>
<dbReference type="GO" id="GO:0003755">
    <property type="term" value="F:peptidyl-prolyl cis-trans isomerase activity"/>
    <property type="evidence" value="ECO:0007669"/>
    <property type="project" value="UniProtKB-KW"/>
</dbReference>